<evidence type="ECO:0000256" key="9">
    <source>
        <dbReference type="ARBA" id="ARBA00023002"/>
    </source>
</evidence>
<name>A0AAJ5Z274_9BASI</name>
<feature type="active site" description="Thioimidate intermediate" evidence="14 15">
    <location>
        <position position="340"/>
    </location>
</feature>
<keyword evidence="5 14" id="KW-0479">Metal-binding</keyword>
<dbReference type="PROSITE" id="PS51371">
    <property type="entry name" value="CBS"/>
    <property type="match status" value="2"/>
</dbReference>
<evidence type="ECO:0000256" key="14">
    <source>
        <dbReference type="HAMAP-Rule" id="MF_03156"/>
    </source>
</evidence>
<reference evidence="22 23" key="1">
    <citation type="submission" date="2023-03" db="EMBL/GenBank/DDBJ databases">
        <title>Mating type loci evolution in Malassezia.</title>
        <authorList>
            <person name="Coelho M.A."/>
        </authorList>
    </citation>
    <scope>NUCLEOTIDE SEQUENCE [LARGE SCALE GENOMIC DNA]</scope>
    <source>
        <strain evidence="22 23">CBS 13387</strain>
    </source>
</reference>
<feature type="active site" description="Proton acceptor" evidence="15">
    <location>
        <position position="437"/>
    </location>
</feature>
<dbReference type="SMART" id="SM01240">
    <property type="entry name" value="IMPDH"/>
    <property type="match status" value="1"/>
</dbReference>
<dbReference type="HAMAP" id="MF_01964">
    <property type="entry name" value="IMPDH"/>
    <property type="match status" value="1"/>
</dbReference>
<dbReference type="NCBIfam" id="TIGR01302">
    <property type="entry name" value="IMP_dehydrog"/>
    <property type="match status" value="1"/>
</dbReference>
<organism evidence="22 23">
    <name type="scientific">Malassezia arunalokei</name>
    <dbReference type="NCBI Taxonomy" id="1514897"/>
    <lineage>
        <taxon>Eukaryota</taxon>
        <taxon>Fungi</taxon>
        <taxon>Dikarya</taxon>
        <taxon>Basidiomycota</taxon>
        <taxon>Ustilaginomycotina</taxon>
        <taxon>Malasseziomycetes</taxon>
        <taxon>Malasseziales</taxon>
        <taxon>Malasseziaceae</taxon>
        <taxon>Malassezia</taxon>
    </lineage>
</organism>
<keyword evidence="23" id="KW-1185">Reference proteome</keyword>
<dbReference type="InterPro" id="IPR000644">
    <property type="entry name" value="CBS_dom"/>
</dbReference>
<evidence type="ECO:0000256" key="8">
    <source>
        <dbReference type="ARBA" id="ARBA00022958"/>
    </source>
</evidence>
<feature type="binding site" description="in other chain" evidence="14 17">
    <location>
        <position position="335"/>
    </location>
    <ligand>
        <name>K(+)</name>
        <dbReference type="ChEBI" id="CHEBI:29103"/>
        <note>ligand shared between two tetrameric partners</note>
    </ligand>
</feature>
<dbReference type="EC" id="1.1.1.205" evidence="14 20"/>
<dbReference type="EMBL" id="CP119916">
    <property type="protein sequence ID" value="WFD14569.1"/>
    <property type="molecule type" value="Genomic_DNA"/>
</dbReference>
<comment type="cofactor">
    <cofactor evidence="1 14">
        <name>K(+)</name>
        <dbReference type="ChEBI" id="CHEBI:29103"/>
    </cofactor>
</comment>
<feature type="domain" description="CBS" evidence="21">
    <location>
        <begin position="189"/>
        <end position="245"/>
    </location>
</feature>
<comment type="similarity">
    <text evidence="3 14 19">Belongs to the IMPDH/GMPR family.</text>
</comment>
<evidence type="ECO:0000256" key="11">
    <source>
        <dbReference type="ARBA" id="ARBA00023122"/>
    </source>
</evidence>
<dbReference type="Proteomes" id="UP001217582">
    <property type="component" value="Chromosome 1"/>
</dbReference>
<dbReference type="GO" id="GO:0005737">
    <property type="term" value="C:cytoplasm"/>
    <property type="evidence" value="ECO:0007669"/>
    <property type="project" value="UniProtKB-SubCell"/>
</dbReference>
<keyword evidence="7 14" id="KW-0658">Purine biosynthesis</keyword>
<evidence type="ECO:0000256" key="2">
    <source>
        <dbReference type="ARBA" id="ARBA00004496"/>
    </source>
</evidence>
<evidence type="ECO:0000313" key="22">
    <source>
        <dbReference type="EMBL" id="WFD14569.1"/>
    </source>
</evidence>
<comment type="subcellular location">
    <subcellularLocation>
        <location evidence="2 14">Cytoplasm</location>
    </subcellularLocation>
</comment>
<dbReference type="AlphaFoldDB" id="A0AAJ5Z274"/>
<feature type="domain" description="CBS" evidence="21">
    <location>
        <begin position="127"/>
        <end position="188"/>
    </location>
</feature>
<feature type="active site" description="Proton acceptor" evidence="14">
    <location>
        <position position="465"/>
    </location>
</feature>
<evidence type="ECO:0000256" key="3">
    <source>
        <dbReference type="ARBA" id="ARBA00005502"/>
    </source>
</evidence>
<keyword evidence="4 14" id="KW-0963">Cytoplasm</keyword>
<comment type="pathway">
    <text evidence="14 20">Purine metabolism; XMP biosynthesis via de novo pathway; XMP from IMP: step 1/1.</text>
</comment>
<comment type="catalytic activity">
    <reaction evidence="12 14 20">
        <text>IMP + NAD(+) + H2O = XMP + NADH + H(+)</text>
        <dbReference type="Rhea" id="RHEA:11708"/>
        <dbReference type="ChEBI" id="CHEBI:15377"/>
        <dbReference type="ChEBI" id="CHEBI:15378"/>
        <dbReference type="ChEBI" id="CHEBI:57464"/>
        <dbReference type="ChEBI" id="CHEBI:57540"/>
        <dbReference type="ChEBI" id="CHEBI:57945"/>
        <dbReference type="ChEBI" id="CHEBI:58053"/>
        <dbReference type="EC" id="1.1.1.205"/>
    </reaction>
</comment>
<dbReference type="Gene3D" id="3.20.20.70">
    <property type="entry name" value="Aldolase class I"/>
    <property type="match status" value="1"/>
</dbReference>
<evidence type="ECO:0000256" key="4">
    <source>
        <dbReference type="ARBA" id="ARBA00022490"/>
    </source>
</evidence>
<feature type="binding site" description="in other chain" evidence="14 17">
    <location>
        <position position="337"/>
    </location>
    <ligand>
        <name>K(+)</name>
        <dbReference type="ChEBI" id="CHEBI:29103"/>
        <note>ligand shared between two tetrameric partners</note>
    </ligand>
</feature>
<comment type="subunit">
    <text evidence="13">Homotetramer. Seems to be able to form heterotetramers composed from more than 1 of the 3 IMPDH gene products (IMD2-4).</text>
</comment>
<dbReference type="SUPFAM" id="SSF54631">
    <property type="entry name" value="CBS-domain pair"/>
    <property type="match status" value="1"/>
</dbReference>
<evidence type="ECO:0000256" key="12">
    <source>
        <dbReference type="ARBA" id="ARBA00048028"/>
    </source>
</evidence>
<comment type="caution">
    <text evidence="14">Lacks conserved residue(s) required for the propagation of feature annotation.</text>
</comment>
<feature type="binding site" evidence="14">
    <location>
        <position position="338"/>
    </location>
    <ligand>
        <name>IMP</name>
        <dbReference type="ChEBI" id="CHEBI:58053"/>
    </ligand>
</feature>
<feature type="binding site" evidence="14">
    <location>
        <position position="532"/>
    </location>
    <ligand>
        <name>K(+)</name>
        <dbReference type="ChEBI" id="CHEBI:29103"/>
        <note>ligand shared between two tetrameric partners</note>
    </ligand>
</feature>
<keyword evidence="10 14" id="KW-0520">NAD</keyword>
<feature type="binding site" evidence="14">
    <location>
        <begin position="396"/>
        <end position="397"/>
    </location>
    <ligand>
        <name>IMP</name>
        <dbReference type="ChEBI" id="CHEBI:58053"/>
    </ligand>
</feature>
<dbReference type="CDD" id="cd04601">
    <property type="entry name" value="CBS_pair_IMPDH"/>
    <property type="match status" value="1"/>
</dbReference>
<dbReference type="GO" id="GO:0046872">
    <property type="term" value="F:metal ion binding"/>
    <property type="evidence" value="ECO:0007669"/>
    <property type="project" value="UniProtKB-UniRule"/>
</dbReference>
<feature type="binding site" evidence="14">
    <location>
        <position position="477"/>
    </location>
    <ligand>
        <name>IMP</name>
        <dbReference type="ChEBI" id="CHEBI:58053"/>
    </ligand>
</feature>
<dbReference type="GO" id="GO:0006183">
    <property type="term" value="P:GTP biosynthetic process"/>
    <property type="evidence" value="ECO:0007669"/>
    <property type="project" value="TreeGrafter"/>
</dbReference>
<evidence type="ECO:0000256" key="19">
    <source>
        <dbReference type="RuleBase" id="RU003927"/>
    </source>
</evidence>
<evidence type="ECO:0000256" key="1">
    <source>
        <dbReference type="ARBA" id="ARBA00001958"/>
    </source>
</evidence>
<evidence type="ECO:0000259" key="21">
    <source>
        <dbReference type="PROSITE" id="PS51371"/>
    </source>
</evidence>
<sequence>MAKVASSGDILPISEAKNELTKYEHSDGLSMSELIDSRKNGGLTYNDFLVLPGYIDFPASKVDLRTRVTKNIVLNTPFISSPMDTVTEVQMAISIALMGGMGVIHNNMSPQEQASMVRKVKMFENGFITDPMVLSTRETVGDVLEIKERLGFAGIPITESGSLKSKLLGIVTARDIQFRDPSTPLVEVMTRDLVTAPLGVTLEEANRILRDSKKGKLPIVNETGDLVALLARSDLLKNQDYPLASKSPESKQLYCAAAIGTRPHDRERLAMLVEAGLDVVVLDSSQGNSVFQVDMIAWIKQTYPNLQVVAGNVVTREQAATLIHAGADALRVGMGSGSICITQEVMAVGRPQGTAVRQVAEYAKRFGVPVIADGGIQNVGHIAKALCLGASAVMMGGLLAGTTESPGEYFYREGQRLKGYRGMGSIEAMEHQSKKRRFDGSTGRASKKVDEVTADTANENAATQRYFSESDAVKVAQGVSGSVQDKGSVTKFLPYLYTGLQHSLQDMGVPSIDDLRDNVVSGRVRFELRTASAQLEGGVHGLQHYEKRLFVGS</sequence>
<accession>A0AAJ5Z274</accession>
<dbReference type="InterPro" id="IPR015875">
    <property type="entry name" value="IMP_DH/GMP_Rdtase_CS"/>
</dbReference>
<comment type="activity regulation">
    <text evidence="14">Mycophenolic acid (MPA) is a non-competitive inhibitor that prevents formation of the closed enzyme conformation by binding to the same site as the amobile flap. In contrast, mizoribine monophosphate (MZP) is a competitive inhibitor that induces the closed conformation. MPA is a potent inhibitor of mammalian IMPDHs but a poor inhibitor of the bacterial enzymes. MZP is a more potent inhibitor of bacterial IMPDH.</text>
</comment>
<dbReference type="GO" id="GO:0003938">
    <property type="term" value="F:IMP dehydrogenase activity"/>
    <property type="evidence" value="ECO:0007669"/>
    <property type="project" value="UniProtKB-UniRule"/>
</dbReference>
<dbReference type="SMART" id="SM00116">
    <property type="entry name" value="CBS"/>
    <property type="match status" value="2"/>
</dbReference>
<proteinExistence type="inferred from homology"/>
<keyword evidence="11 18" id="KW-0129">CBS domain</keyword>
<dbReference type="InterPro" id="IPR013785">
    <property type="entry name" value="Aldolase_TIM"/>
</dbReference>
<keyword evidence="6 14" id="KW-0332">GMP biosynthesis</keyword>
<evidence type="ECO:0000256" key="13">
    <source>
        <dbReference type="ARBA" id="ARBA00062187"/>
    </source>
</evidence>
<dbReference type="SUPFAM" id="SSF51412">
    <property type="entry name" value="Inosine monophosphate dehydrogenase (IMPDH)"/>
    <property type="match status" value="1"/>
</dbReference>
<dbReference type="Pfam" id="PF00571">
    <property type="entry name" value="CBS"/>
    <property type="match status" value="2"/>
</dbReference>
<evidence type="ECO:0000256" key="6">
    <source>
        <dbReference type="ARBA" id="ARBA00022749"/>
    </source>
</evidence>
<feature type="binding site" description="in other chain" evidence="14 17">
    <location>
        <position position="340"/>
    </location>
    <ligand>
        <name>K(+)</name>
        <dbReference type="ChEBI" id="CHEBI:29103"/>
        <note>ligand shared between two tetrameric partners</note>
    </ligand>
</feature>
<evidence type="ECO:0000256" key="18">
    <source>
        <dbReference type="PROSITE-ProRule" id="PRU00703"/>
    </source>
</evidence>
<comment type="function">
    <text evidence="14">Catalyzes the conversion of inosine 5'-phosphate (IMP) to xanthosine 5'-phosphate (XMP), the first committed and rate-limiting step in the de novo synthesis of guanine nucleotides, and therefore plays an important role in the regulation of cell growth.</text>
</comment>
<dbReference type="InterPro" id="IPR001093">
    <property type="entry name" value="IMP_DH_GMPRt"/>
</dbReference>
<keyword evidence="9 14" id="KW-0560">Oxidoreductase</keyword>
<feature type="binding site" evidence="14 16">
    <location>
        <begin position="283"/>
        <end position="285"/>
    </location>
    <ligand>
        <name>NAD(+)</name>
        <dbReference type="ChEBI" id="CHEBI:57540"/>
    </ligand>
</feature>
<protein>
    <recommendedName>
        <fullName evidence="14 20">Inosine-5'-monophosphate dehydrogenase</fullName>
        <shortName evidence="14">IMP dehydrogenase</shortName>
        <shortName evidence="14">IMPD</shortName>
        <shortName evidence="14">IMPDH</shortName>
        <ecNumber evidence="14 20">1.1.1.205</ecNumber>
    </recommendedName>
</protein>
<dbReference type="InterPro" id="IPR005990">
    <property type="entry name" value="IMP_DH"/>
</dbReference>
<feature type="binding site" evidence="14 16">
    <location>
        <begin position="333"/>
        <end position="335"/>
    </location>
    <ligand>
        <name>NAD(+)</name>
        <dbReference type="ChEBI" id="CHEBI:57540"/>
    </ligand>
</feature>
<evidence type="ECO:0000256" key="7">
    <source>
        <dbReference type="ARBA" id="ARBA00022755"/>
    </source>
</evidence>
<dbReference type="InterPro" id="IPR046342">
    <property type="entry name" value="CBS_dom_sf"/>
</dbReference>
<evidence type="ECO:0000256" key="16">
    <source>
        <dbReference type="PIRSR" id="PIRSR000130-3"/>
    </source>
</evidence>
<gene>
    <name evidence="22" type="ORF">MARU1_000575</name>
</gene>
<dbReference type="PIRSF" id="PIRSF000130">
    <property type="entry name" value="IMPDH"/>
    <property type="match status" value="1"/>
</dbReference>
<evidence type="ECO:0000256" key="15">
    <source>
        <dbReference type="PIRSR" id="PIRSR000130-1"/>
    </source>
</evidence>
<dbReference type="GO" id="GO:0000166">
    <property type="term" value="F:nucleotide binding"/>
    <property type="evidence" value="ECO:0007669"/>
    <property type="project" value="UniProtKB-UniRule"/>
</dbReference>
<dbReference type="GO" id="GO:0006177">
    <property type="term" value="P:GMP biosynthetic process"/>
    <property type="evidence" value="ECO:0007669"/>
    <property type="project" value="UniProtKB-UniRule"/>
</dbReference>
<evidence type="ECO:0000256" key="17">
    <source>
        <dbReference type="PIRSR" id="PIRSR000130-4"/>
    </source>
</evidence>
<evidence type="ECO:0000256" key="10">
    <source>
        <dbReference type="ARBA" id="ARBA00023027"/>
    </source>
</evidence>
<dbReference type="PROSITE" id="PS00487">
    <property type="entry name" value="IMP_DH_GMP_RED"/>
    <property type="match status" value="1"/>
</dbReference>
<evidence type="ECO:0000256" key="5">
    <source>
        <dbReference type="ARBA" id="ARBA00022723"/>
    </source>
</evidence>
<dbReference type="PANTHER" id="PTHR11911">
    <property type="entry name" value="INOSINE-5-MONOPHOSPHATE DEHYDROGENASE RELATED"/>
    <property type="match status" value="1"/>
</dbReference>
<dbReference type="Pfam" id="PF00478">
    <property type="entry name" value="IMPDH"/>
    <property type="match status" value="1"/>
</dbReference>
<evidence type="ECO:0000256" key="20">
    <source>
        <dbReference type="RuleBase" id="RU003928"/>
    </source>
</evidence>
<keyword evidence="8 14" id="KW-0630">Potassium</keyword>
<dbReference type="CDD" id="cd00381">
    <property type="entry name" value="IMPDH"/>
    <property type="match status" value="1"/>
</dbReference>
<feature type="binding site" evidence="14">
    <location>
        <begin position="373"/>
        <end position="375"/>
    </location>
    <ligand>
        <name>IMP</name>
        <dbReference type="ChEBI" id="CHEBI:58053"/>
    </ligand>
</feature>
<dbReference type="FunFam" id="3.20.20.70:FF:000007">
    <property type="entry name" value="Chromosome 19 SCAF14664, whole genome shotgun sequence"/>
    <property type="match status" value="1"/>
</dbReference>
<feature type="binding site" evidence="14">
    <location>
        <begin position="420"/>
        <end position="424"/>
    </location>
    <ligand>
        <name>IMP</name>
        <dbReference type="ChEBI" id="CHEBI:58053"/>
    </ligand>
</feature>
<evidence type="ECO:0000313" key="23">
    <source>
        <dbReference type="Proteomes" id="UP001217582"/>
    </source>
</evidence>
<dbReference type="PANTHER" id="PTHR11911:SF111">
    <property type="entry name" value="INOSINE-5'-MONOPHOSPHATE DEHYDROGENASE"/>
    <property type="match status" value="1"/>
</dbReference>